<dbReference type="AlphaFoldDB" id="X0ZMW6"/>
<gene>
    <name evidence="1" type="ORF">S01H4_09841</name>
    <name evidence="2" type="ORF">S03H2_32829</name>
</gene>
<evidence type="ECO:0000313" key="2">
    <source>
        <dbReference type="EMBL" id="GAH58854.1"/>
    </source>
</evidence>
<organism evidence="1">
    <name type="scientific">marine sediment metagenome</name>
    <dbReference type="NCBI Taxonomy" id="412755"/>
    <lineage>
        <taxon>unclassified sequences</taxon>
        <taxon>metagenomes</taxon>
        <taxon>ecological metagenomes</taxon>
    </lineage>
</organism>
<evidence type="ECO:0000313" key="1">
    <source>
        <dbReference type="EMBL" id="GAG59417.1"/>
    </source>
</evidence>
<dbReference type="PROSITE" id="PS51257">
    <property type="entry name" value="PROKAR_LIPOPROTEIN"/>
    <property type="match status" value="1"/>
</dbReference>
<evidence type="ECO:0008006" key="3">
    <source>
        <dbReference type="Google" id="ProtNLM"/>
    </source>
</evidence>
<comment type="caution">
    <text evidence="1">The sequence shown here is derived from an EMBL/GenBank/DDBJ whole genome shotgun (WGS) entry which is preliminary data.</text>
</comment>
<proteinExistence type="predicted"/>
<accession>X0ZMW6</accession>
<reference evidence="1" key="1">
    <citation type="journal article" date="2014" name="Front. Microbiol.">
        <title>High frequency of phylogenetically diverse reductive dehalogenase-homologous genes in deep subseafloor sedimentary metagenomes.</title>
        <authorList>
            <person name="Kawai M."/>
            <person name="Futagami T."/>
            <person name="Toyoda A."/>
            <person name="Takaki Y."/>
            <person name="Nishi S."/>
            <person name="Hori S."/>
            <person name="Arai W."/>
            <person name="Tsubouchi T."/>
            <person name="Morono Y."/>
            <person name="Uchiyama I."/>
            <person name="Ito T."/>
            <person name="Fujiyama A."/>
            <person name="Inagaki F."/>
            <person name="Takami H."/>
        </authorList>
    </citation>
    <scope>NUCLEOTIDE SEQUENCE</scope>
    <source>
        <strain evidence="1">Expedition CK06-06</strain>
    </source>
</reference>
<sequence>MFKKYFLIILTFIILASIVFIIGCGKSSFAGTYVNQDNPSDYLELRPDGTFYSSIGRMHGLGHNGKWEVKGNELRLSMGIFVVTGEIKGNEIIFRPILFSDEAGAGIYVKR</sequence>
<dbReference type="EMBL" id="BARU01019955">
    <property type="protein sequence ID" value="GAH58854.1"/>
    <property type="molecule type" value="Genomic_DNA"/>
</dbReference>
<protein>
    <recommendedName>
        <fullName evidence="3">Lipoprotein</fullName>
    </recommendedName>
</protein>
<dbReference type="EMBL" id="BART01003643">
    <property type="protein sequence ID" value="GAG59417.1"/>
    <property type="molecule type" value="Genomic_DNA"/>
</dbReference>
<name>X0ZMW6_9ZZZZ</name>